<proteinExistence type="predicted"/>
<sequence>MIQVSKPPSVPRRIKLQLTASSLLGITGLRNKPCSPSVVHTTLRQTPTKGQTSSSASFRLPDSNLNPPPD</sequence>
<accession>A0AAV9SN52</accession>
<protein>
    <submittedName>
        <fullName evidence="2">Uncharacterized protein</fullName>
    </submittedName>
</protein>
<keyword evidence="3" id="KW-1185">Reference proteome</keyword>
<name>A0AAV9SN52_9TELE</name>
<feature type="compositionally biased region" description="Polar residues" evidence="1">
    <location>
        <begin position="38"/>
        <end position="57"/>
    </location>
</feature>
<evidence type="ECO:0000313" key="2">
    <source>
        <dbReference type="EMBL" id="KAK5622022.1"/>
    </source>
</evidence>
<organism evidence="2 3">
    <name type="scientific">Crenichthys baileyi</name>
    <name type="common">White River springfish</name>
    <dbReference type="NCBI Taxonomy" id="28760"/>
    <lineage>
        <taxon>Eukaryota</taxon>
        <taxon>Metazoa</taxon>
        <taxon>Chordata</taxon>
        <taxon>Craniata</taxon>
        <taxon>Vertebrata</taxon>
        <taxon>Euteleostomi</taxon>
        <taxon>Actinopterygii</taxon>
        <taxon>Neopterygii</taxon>
        <taxon>Teleostei</taxon>
        <taxon>Neoteleostei</taxon>
        <taxon>Acanthomorphata</taxon>
        <taxon>Ovalentaria</taxon>
        <taxon>Atherinomorphae</taxon>
        <taxon>Cyprinodontiformes</taxon>
        <taxon>Goodeidae</taxon>
        <taxon>Crenichthys</taxon>
    </lineage>
</organism>
<dbReference type="Proteomes" id="UP001311232">
    <property type="component" value="Unassembled WGS sequence"/>
</dbReference>
<evidence type="ECO:0000313" key="3">
    <source>
        <dbReference type="Proteomes" id="UP001311232"/>
    </source>
</evidence>
<evidence type="ECO:0000256" key="1">
    <source>
        <dbReference type="SAM" id="MobiDB-lite"/>
    </source>
</evidence>
<dbReference type="EMBL" id="JAHHUM010000234">
    <property type="protein sequence ID" value="KAK5622022.1"/>
    <property type="molecule type" value="Genomic_DNA"/>
</dbReference>
<dbReference type="AlphaFoldDB" id="A0AAV9SN52"/>
<comment type="caution">
    <text evidence="2">The sequence shown here is derived from an EMBL/GenBank/DDBJ whole genome shotgun (WGS) entry which is preliminary data.</text>
</comment>
<reference evidence="2 3" key="1">
    <citation type="submission" date="2021-06" db="EMBL/GenBank/DDBJ databases">
        <authorList>
            <person name="Palmer J.M."/>
        </authorList>
    </citation>
    <scope>NUCLEOTIDE SEQUENCE [LARGE SCALE GENOMIC DNA]</scope>
    <source>
        <strain evidence="2 3">MEX-2019</strain>
        <tissue evidence="2">Muscle</tissue>
    </source>
</reference>
<feature type="region of interest" description="Disordered" evidence="1">
    <location>
        <begin position="27"/>
        <end position="70"/>
    </location>
</feature>
<gene>
    <name evidence="2" type="ORF">CRENBAI_012198</name>
</gene>